<dbReference type="InterPro" id="IPR029044">
    <property type="entry name" value="Nucleotide-diphossugar_trans"/>
</dbReference>
<comment type="caution">
    <text evidence="2">The sequence shown here is derived from an EMBL/GenBank/DDBJ whole genome shotgun (WGS) entry which is preliminary data.</text>
</comment>
<keyword evidence="3" id="KW-1185">Reference proteome</keyword>
<dbReference type="CDD" id="cd04196">
    <property type="entry name" value="GT_2_like_d"/>
    <property type="match status" value="1"/>
</dbReference>
<feature type="domain" description="Glycosyltransferase 2-like" evidence="1">
    <location>
        <begin position="8"/>
        <end position="120"/>
    </location>
</feature>
<sequence>MIKTPRITILMATYNGAHYLAEQLDSLLAQTYTNWQLIIRDDGSTDKTIDIIKEFADRYPHISLAEKNWPEKGACANFAALFDIAYHDPEIAYIMFCDQDDIWKPEKLQKTMDAMQVIEKSDPGQPTLIYSNFELMDANGAYMPGEFKLKHSIHLRHLLSFNFVYGCTTMLNRALINRIAAIPAIAINHDYWIALVASIYKSGFINEPLLRYRQHGHNASGNVAGNNSLTSRLKRNFTAPEKELNNLRTRLRMLEKFYQLYQKEMSAPDRKILTTFLHAFQSGRFKVATVMLSNGIFRNGLLQTLASFFQVIFFFDKLSYRGGGE</sequence>
<dbReference type="PANTHER" id="PTHR22916">
    <property type="entry name" value="GLYCOSYLTRANSFERASE"/>
    <property type="match status" value="1"/>
</dbReference>
<dbReference type="InterPro" id="IPR001173">
    <property type="entry name" value="Glyco_trans_2-like"/>
</dbReference>
<proteinExistence type="predicted"/>
<name>A0ABW2ZEU0_9SPHI</name>
<evidence type="ECO:0000313" key="2">
    <source>
        <dbReference type="EMBL" id="MFD0764653.1"/>
    </source>
</evidence>
<reference evidence="3" key="1">
    <citation type="journal article" date="2019" name="Int. J. Syst. Evol. Microbiol.">
        <title>The Global Catalogue of Microorganisms (GCM) 10K type strain sequencing project: providing services to taxonomists for standard genome sequencing and annotation.</title>
        <authorList>
            <consortium name="The Broad Institute Genomics Platform"/>
            <consortium name="The Broad Institute Genome Sequencing Center for Infectious Disease"/>
            <person name="Wu L."/>
            <person name="Ma J."/>
        </authorList>
    </citation>
    <scope>NUCLEOTIDE SEQUENCE [LARGE SCALE GENOMIC DNA]</scope>
    <source>
        <strain evidence="3">CCUG 60742</strain>
    </source>
</reference>
<accession>A0ABW2ZEU0</accession>
<evidence type="ECO:0000313" key="3">
    <source>
        <dbReference type="Proteomes" id="UP001597073"/>
    </source>
</evidence>
<gene>
    <name evidence="2" type="ORF">ACFQZI_07290</name>
</gene>
<evidence type="ECO:0000259" key="1">
    <source>
        <dbReference type="Pfam" id="PF00535"/>
    </source>
</evidence>
<dbReference type="Proteomes" id="UP001597073">
    <property type="component" value="Unassembled WGS sequence"/>
</dbReference>
<protein>
    <submittedName>
        <fullName evidence="2">Glycosyltransferase family 2 protein</fullName>
    </submittedName>
</protein>
<dbReference type="RefSeq" id="WP_377140444.1">
    <property type="nucleotide sequence ID" value="NZ_JBHTIA010000003.1"/>
</dbReference>
<dbReference type="PANTHER" id="PTHR22916:SF3">
    <property type="entry name" value="UDP-GLCNAC:BETAGAL BETA-1,3-N-ACETYLGLUCOSAMINYLTRANSFERASE-LIKE PROTEIN 1"/>
    <property type="match status" value="1"/>
</dbReference>
<dbReference type="Pfam" id="PF00535">
    <property type="entry name" value="Glycos_transf_2"/>
    <property type="match status" value="1"/>
</dbReference>
<dbReference type="EMBL" id="JBHTIA010000003">
    <property type="protein sequence ID" value="MFD0764653.1"/>
    <property type="molecule type" value="Genomic_DNA"/>
</dbReference>
<organism evidence="2 3">
    <name type="scientific">Mucilaginibacter lutimaris</name>
    <dbReference type="NCBI Taxonomy" id="931629"/>
    <lineage>
        <taxon>Bacteria</taxon>
        <taxon>Pseudomonadati</taxon>
        <taxon>Bacteroidota</taxon>
        <taxon>Sphingobacteriia</taxon>
        <taxon>Sphingobacteriales</taxon>
        <taxon>Sphingobacteriaceae</taxon>
        <taxon>Mucilaginibacter</taxon>
    </lineage>
</organism>
<dbReference type="Gene3D" id="3.90.550.10">
    <property type="entry name" value="Spore Coat Polysaccharide Biosynthesis Protein SpsA, Chain A"/>
    <property type="match status" value="1"/>
</dbReference>
<dbReference type="SUPFAM" id="SSF53448">
    <property type="entry name" value="Nucleotide-diphospho-sugar transferases"/>
    <property type="match status" value="1"/>
</dbReference>